<dbReference type="EMBL" id="JAYGHT010000012">
    <property type="protein sequence ID" value="MEA5518575.1"/>
    <property type="molecule type" value="Genomic_DNA"/>
</dbReference>
<feature type="transmembrane region" description="Helical" evidence="1">
    <location>
        <begin position="12"/>
        <end position="34"/>
    </location>
</feature>
<dbReference type="Proteomes" id="UP001301728">
    <property type="component" value="Unassembled WGS sequence"/>
</dbReference>
<evidence type="ECO:0000313" key="3">
    <source>
        <dbReference type="Proteomes" id="UP001301728"/>
    </source>
</evidence>
<keyword evidence="1" id="KW-1133">Transmembrane helix</keyword>
<dbReference type="InterPro" id="IPR027417">
    <property type="entry name" value="P-loop_NTPase"/>
</dbReference>
<comment type="caution">
    <text evidence="2">The sequence shown here is derived from an EMBL/GenBank/DDBJ whole genome shotgun (WGS) entry which is preliminary data.</text>
</comment>
<evidence type="ECO:0000256" key="1">
    <source>
        <dbReference type="SAM" id="Phobius"/>
    </source>
</evidence>
<reference evidence="2 3" key="1">
    <citation type="submission" date="2023-12" db="EMBL/GenBank/DDBJ databases">
        <title>Baltic Sea Cyanobacteria.</title>
        <authorList>
            <person name="Delbaje E."/>
            <person name="Fewer D.P."/>
            <person name="Shishido T.K."/>
        </authorList>
    </citation>
    <scope>NUCLEOTIDE SEQUENCE [LARGE SCALE GENOMIC DNA]</scope>
    <source>
        <strain evidence="2 3">CCNP 1315</strain>
    </source>
</reference>
<keyword evidence="1" id="KW-0472">Membrane</keyword>
<evidence type="ECO:0008006" key="4">
    <source>
        <dbReference type="Google" id="ProtNLM"/>
    </source>
</evidence>
<dbReference type="SUPFAM" id="SSF52540">
    <property type="entry name" value="P-loop containing nucleoside triphosphate hydrolases"/>
    <property type="match status" value="1"/>
</dbReference>
<name>A0ABU5TUJ6_9CYAN</name>
<proteinExistence type="predicted"/>
<dbReference type="RefSeq" id="WP_323222478.1">
    <property type="nucleotide sequence ID" value="NZ_JAYGHT010000012.1"/>
</dbReference>
<organism evidence="2 3">
    <name type="scientific">Limnoraphis robusta CCNP1315</name>
    <dbReference type="NCBI Taxonomy" id="3110306"/>
    <lineage>
        <taxon>Bacteria</taxon>
        <taxon>Bacillati</taxon>
        <taxon>Cyanobacteriota</taxon>
        <taxon>Cyanophyceae</taxon>
        <taxon>Oscillatoriophycideae</taxon>
        <taxon>Oscillatoriales</taxon>
        <taxon>Sirenicapillariaceae</taxon>
        <taxon>Limnoraphis</taxon>
    </lineage>
</organism>
<accession>A0ABU5TUJ6</accession>
<keyword evidence="1" id="KW-0812">Transmembrane</keyword>
<gene>
    <name evidence="2" type="ORF">VB854_06390</name>
</gene>
<evidence type="ECO:0000313" key="2">
    <source>
        <dbReference type="EMBL" id="MEA5518575.1"/>
    </source>
</evidence>
<protein>
    <recommendedName>
        <fullName evidence="4">Sulfotransferase</fullName>
    </recommendedName>
</protein>
<keyword evidence="3" id="KW-1185">Reference proteome</keyword>
<dbReference type="Gene3D" id="3.40.50.300">
    <property type="entry name" value="P-loop containing nucleotide triphosphate hydrolases"/>
    <property type="match status" value="1"/>
</dbReference>
<sequence>MITIAPDRIKNWIFVTGIIRSGTTFVGTILSLSLEVDYIHEPFNPQCGLPGMNRWYPYIRASLDTSEMQQFHELTKTIFSYEFTLRNKIPKNDPWSKKIIKQAIGSRGLFYLRFAKLNPFHTTAIIKDPIGNLLTEYLYLQFGVKPVIIVKHPLSFVASLKRVNWWPHLGEINDQPHLIEDYFSDEIDFIKTEFSDPVLAAAAYWRATYKVLFAQASKYQNWQLITHEELSKNPISTFKNLYEKLNLPWSKSVENKIIKLTRGNQSAEARKGQVQDFNRNSADIFKVRRKSLAPEEKKAIFEITQDVALQIYSRESFDLD</sequence>